<keyword evidence="3" id="KW-1185">Reference proteome</keyword>
<dbReference type="Proteomes" id="UP000008983">
    <property type="component" value="Unassembled WGS sequence"/>
</dbReference>
<accession>G0R4I5</accession>
<dbReference type="InParanoid" id="G0R4I5"/>
<evidence type="ECO:0000313" key="3">
    <source>
        <dbReference type="Proteomes" id="UP000008983"/>
    </source>
</evidence>
<dbReference type="OrthoDB" id="324717at2759"/>
<dbReference type="eggNOG" id="ENOG502SSUH">
    <property type="taxonomic scope" value="Eukaryota"/>
</dbReference>
<feature type="coiled-coil region" evidence="1">
    <location>
        <begin position="38"/>
        <end position="247"/>
    </location>
</feature>
<gene>
    <name evidence="2" type="ORF">IMG5_193120</name>
</gene>
<evidence type="ECO:0000256" key="1">
    <source>
        <dbReference type="SAM" id="Coils"/>
    </source>
</evidence>
<protein>
    <submittedName>
        <fullName evidence="2">Uncharacterized protein</fullName>
    </submittedName>
</protein>
<sequence length="392" mass="47017">MKEKRKVLDIYKQQIVQDFDTLYEKDTEKKIITKLQNLEKKQKLQQELKRNESILSNELKSYNTIKYEIKKKKQEYDNLLNQLNNCDFVFTQEKDRNELEKLKQTQEDLVQKLNDSQNIQMSLKHMSDTRKKLILFEKKQVEQLYEEYQKQSLEAHKNFMEQTIQELKEFQVYFQSQIDNQKQQNQQKKSLLENLKFVQNQRRASISIQEKDVEKSEKILIQENSKLQEAQQKVRRLEKIIDQICLVQSRINYQLQPKNLKNKNAEVKREELIDQITLSGLKLEKIVAFLAKKKDPQRVESINTDADYHKPPEYIGINPLNYTKYWENQNINNLNEDKFMFQQNENDEDQYQNTIRKQILVNNNNKGFQLMTPIFPLASPASSIETKQFAYS</sequence>
<name>G0R4I5_ICHMU</name>
<dbReference type="EMBL" id="GL984348">
    <property type="protein sequence ID" value="EGR27613.1"/>
    <property type="molecule type" value="Genomic_DNA"/>
</dbReference>
<evidence type="ECO:0000313" key="2">
    <source>
        <dbReference type="EMBL" id="EGR27613.1"/>
    </source>
</evidence>
<organism evidence="2 3">
    <name type="scientific">Ichthyophthirius multifiliis</name>
    <name type="common">White spot disease agent</name>
    <name type="synonym">Ich</name>
    <dbReference type="NCBI Taxonomy" id="5932"/>
    <lineage>
        <taxon>Eukaryota</taxon>
        <taxon>Sar</taxon>
        <taxon>Alveolata</taxon>
        <taxon>Ciliophora</taxon>
        <taxon>Intramacronucleata</taxon>
        <taxon>Oligohymenophorea</taxon>
        <taxon>Hymenostomatida</taxon>
        <taxon>Ophryoglenina</taxon>
        <taxon>Ichthyophthirius</taxon>
    </lineage>
</organism>
<dbReference type="AlphaFoldDB" id="G0R4I5"/>
<keyword evidence="1" id="KW-0175">Coiled coil</keyword>
<dbReference type="GeneID" id="14903686"/>
<reference evidence="2 3" key="1">
    <citation type="submission" date="2011-07" db="EMBL/GenBank/DDBJ databases">
        <authorList>
            <person name="Coyne R."/>
            <person name="Brami D."/>
            <person name="Johnson J."/>
            <person name="Hostetler J."/>
            <person name="Hannick L."/>
            <person name="Clark T."/>
            <person name="Cassidy-Hanley D."/>
            <person name="Inman J."/>
        </authorList>
    </citation>
    <scope>NUCLEOTIDE SEQUENCE [LARGE SCALE GENOMIC DNA]</scope>
    <source>
        <strain evidence="2 3">G5</strain>
    </source>
</reference>
<dbReference type="RefSeq" id="XP_004025065.1">
    <property type="nucleotide sequence ID" value="XM_004025016.1"/>
</dbReference>
<proteinExistence type="predicted"/>
<dbReference type="STRING" id="857967.G0R4I5"/>